<evidence type="ECO:0000256" key="1">
    <source>
        <dbReference type="SAM" id="MobiDB-lite"/>
    </source>
</evidence>
<feature type="compositionally biased region" description="Basic and acidic residues" evidence="1">
    <location>
        <begin position="45"/>
        <end position="62"/>
    </location>
</feature>
<sequence>MGPTSPTSSKNAPPQSNLASGLGGEAPVALFGAKPQHPSAAAALEPKKKANDKPPRPTRDLTETIGVSIRDRAETTEGVCIFSLSSSLFPSLPVACPSAHGLFRPWYTPSTPCVPHLVARRPRTFILHHIDVGKQARSGKDGRHRRFSGTPSHVPGAARLSLSCRISQTRMRILQRDQGYLFGERLDPLGQAGWDIIRLPL</sequence>
<dbReference type="AlphaFoldDB" id="A0A9P9HVR3"/>
<protein>
    <submittedName>
        <fullName evidence="2">Uncharacterized protein</fullName>
    </submittedName>
</protein>
<keyword evidence="3" id="KW-1185">Reference proteome</keyword>
<dbReference type="Proteomes" id="UP000736672">
    <property type="component" value="Unassembled WGS sequence"/>
</dbReference>
<feature type="region of interest" description="Disordered" evidence="1">
    <location>
        <begin position="1"/>
        <end position="67"/>
    </location>
</feature>
<reference evidence="2" key="1">
    <citation type="journal article" date="2021" name="Nat. Commun.">
        <title>Genetic determinants of endophytism in the Arabidopsis root mycobiome.</title>
        <authorList>
            <person name="Mesny F."/>
            <person name="Miyauchi S."/>
            <person name="Thiergart T."/>
            <person name="Pickel B."/>
            <person name="Atanasova L."/>
            <person name="Karlsson M."/>
            <person name="Huettel B."/>
            <person name="Barry K.W."/>
            <person name="Haridas S."/>
            <person name="Chen C."/>
            <person name="Bauer D."/>
            <person name="Andreopoulos W."/>
            <person name="Pangilinan J."/>
            <person name="LaButti K."/>
            <person name="Riley R."/>
            <person name="Lipzen A."/>
            <person name="Clum A."/>
            <person name="Drula E."/>
            <person name="Henrissat B."/>
            <person name="Kohler A."/>
            <person name="Grigoriev I.V."/>
            <person name="Martin F.M."/>
            <person name="Hacquard S."/>
        </authorList>
    </citation>
    <scope>NUCLEOTIDE SEQUENCE</scope>
    <source>
        <strain evidence="2">FSSC 5 MPI-SDFR-AT-0091</strain>
    </source>
</reference>
<evidence type="ECO:0000313" key="2">
    <source>
        <dbReference type="EMBL" id="KAH7264126.1"/>
    </source>
</evidence>
<gene>
    <name evidence="2" type="ORF">B0J15DRAFT_263759</name>
</gene>
<name>A0A9P9HVR3_FUSSL</name>
<proteinExistence type="predicted"/>
<feature type="compositionally biased region" description="Polar residues" evidence="1">
    <location>
        <begin position="1"/>
        <end position="19"/>
    </location>
</feature>
<comment type="caution">
    <text evidence="2">The sequence shown here is derived from an EMBL/GenBank/DDBJ whole genome shotgun (WGS) entry which is preliminary data.</text>
</comment>
<evidence type="ECO:0000313" key="3">
    <source>
        <dbReference type="Proteomes" id="UP000736672"/>
    </source>
</evidence>
<dbReference type="EMBL" id="JAGTJS010000007">
    <property type="protein sequence ID" value="KAH7264126.1"/>
    <property type="molecule type" value="Genomic_DNA"/>
</dbReference>
<accession>A0A9P9HVR3</accession>
<organism evidence="2 3">
    <name type="scientific">Fusarium solani</name>
    <name type="common">Filamentous fungus</name>
    <dbReference type="NCBI Taxonomy" id="169388"/>
    <lineage>
        <taxon>Eukaryota</taxon>
        <taxon>Fungi</taxon>
        <taxon>Dikarya</taxon>
        <taxon>Ascomycota</taxon>
        <taxon>Pezizomycotina</taxon>
        <taxon>Sordariomycetes</taxon>
        <taxon>Hypocreomycetidae</taxon>
        <taxon>Hypocreales</taxon>
        <taxon>Nectriaceae</taxon>
        <taxon>Fusarium</taxon>
        <taxon>Fusarium solani species complex</taxon>
    </lineage>
</organism>